<dbReference type="AlphaFoldDB" id="A0A085K2G4"/>
<sequence>MPSIETSWPLAEPVAAQTARPVPIITRPLAIRRHFLVALGVSMLLLALLLDMADLRIDLWQLSSIAYGAAAALLLALRFGLPRSGWRHAGVVAPFATYVGLFTLISVMGAAASYPVAALTHGYADATLQRIDAALGFDWLYWYRLTASHRTLQFLETTAYRSIYVTPALLLWCMARAGEQERAWRFIATFWLAAVITLILFSLMPAVGPFSYLWHEPIRYMPESELWQQGLIPALRTHAVHAIDLGQLRGIVSAPSFHTAAAVLYIAAGWRIAALRWPIVALNAAMLLSTPVEGTHYLIDMILGLGVALTALALMDIHRRRCAVSDQA</sequence>
<dbReference type="RefSeq" id="WP_037510642.1">
    <property type="nucleotide sequence ID" value="NZ_CAIGKD010000009.1"/>
</dbReference>
<evidence type="ECO:0000313" key="2">
    <source>
        <dbReference type="EMBL" id="AYO80283.1"/>
    </source>
</evidence>
<feature type="domain" description="Inositolphosphotransferase Aur1/Ipt1" evidence="1">
    <location>
        <begin position="127"/>
        <end position="314"/>
    </location>
</feature>
<name>A0A085K2G4_SPHYA</name>
<dbReference type="EMBL" id="CP033230">
    <property type="protein sequence ID" value="AYO80283.1"/>
    <property type="molecule type" value="Genomic_DNA"/>
</dbReference>
<evidence type="ECO:0000313" key="3">
    <source>
        <dbReference type="Proteomes" id="UP000280708"/>
    </source>
</evidence>
<dbReference type="Pfam" id="PF14378">
    <property type="entry name" value="PAP2_3"/>
    <property type="match status" value="1"/>
</dbReference>
<gene>
    <name evidence="2" type="ORF">EBF16_27530</name>
</gene>
<evidence type="ECO:0000259" key="1">
    <source>
        <dbReference type="Pfam" id="PF14378"/>
    </source>
</evidence>
<reference evidence="2 3" key="1">
    <citation type="submission" date="2018-10" db="EMBL/GenBank/DDBJ databases">
        <title>Characterization and genome analysis of a novel bacterium Sphingobium yanoikuyae SJTF8 capable of degrading PAHs.</title>
        <authorList>
            <person name="Yin C."/>
            <person name="Xiong W."/>
            <person name="Liang R."/>
        </authorList>
    </citation>
    <scope>NUCLEOTIDE SEQUENCE [LARGE SCALE GENOMIC DNA]</scope>
    <source>
        <strain evidence="2 3">SJTF8</strain>
    </source>
</reference>
<protein>
    <submittedName>
        <fullName evidence="2">Phosphatase PAP2 family protein</fullName>
    </submittedName>
</protein>
<dbReference type="Proteomes" id="UP000280708">
    <property type="component" value="Chromosome"/>
</dbReference>
<dbReference type="InterPro" id="IPR026841">
    <property type="entry name" value="Aur1/Ipt1"/>
</dbReference>
<dbReference type="GO" id="GO:0016020">
    <property type="term" value="C:membrane"/>
    <property type="evidence" value="ECO:0007669"/>
    <property type="project" value="UniProtKB-SubCell"/>
</dbReference>
<organism evidence="2 3">
    <name type="scientific">Sphingobium yanoikuyae</name>
    <name type="common">Sphingomonas yanoikuyae</name>
    <dbReference type="NCBI Taxonomy" id="13690"/>
    <lineage>
        <taxon>Bacteria</taxon>
        <taxon>Pseudomonadati</taxon>
        <taxon>Pseudomonadota</taxon>
        <taxon>Alphaproteobacteria</taxon>
        <taxon>Sphingomonadales</taxon>
        <taxon>Sphingomonadaceae</taxon>
        <taxon>Sphingobium</taxon>
    </lineage>
</organism>
<accession>A0A085K2G4</accession>
<proteinExistence type="predicted"/>